<keyword evidence="1" id="KW-0378">Hydrolase</keyword>
<dbReference type="PROSITE" id="PS51462">
    <property type="entry name" value="NUDIX"/>
    <property type="match status" value="1"/>
</dbReference>
<dbReference type="SUPFAM" id="SSF55811">
    <property type="entry name" value="Nudix"/>
    <property type="match status" value="1"/>
</dbReference>
<dbReference type="PANTHER" id="PTHR11839:SF1">
    <property type="entry name" value="ADP-SUGAR PYROPHOSPHATASE"/>
    <property type="match status" value="1"/>
</dbReference>
<dbReference type="InterPro" id="IPR000086">
    <property type="entry name" value="NUDIX_hydrolase_dom"/>
</dbReference>
<dbReference type="AlphaFoldDB" id="A0A914CHG9"/>
<proteinExistence type="predicted"/>
<keyword evidence="3" id="KW-1185">Reference proteome</keyword>
<dbReference type="GO" id="GO:0006753">
    <property type="term" value="P:nucleoside phosphate metabolic process"/>
    <property type="evidence" value="ECO:0007669"/>
    <property type="project" value="TreeGrafter"/>
</dbReference>
<name>A0A914CHG9_9BILA</name>
<accession>A0A914CHG9</accession>
<dbReference type="CDD" id="cd18888">
    <property type="entry name" value="NUDIX_ADPRase_Nudt5"/>
    <property type="match status" value="1"/>
</dbReference>
<dbReference type="GO" id="GO:0047631">
    <property type="term" value="F:ADP-ribose diphosphatase activity"/>
    <property type="evidence" value="ECO:0007669"/>
    <property type="project" value="TreeGrafter"/>
</dbReference>
<feature type="domain" description="Nudix hydrolase" evidence="2">
    <location>
        <begin position="58"/>
        <end position="201"/>
    </location>
</feature>
<dbReference type="InterPro" id="IPR015797">
    <property type="entry name" value="NUDIX_hydrolase-like_dom_sf"/>
</dbReference>
<dbReference type="Gene3D" id="3.90.79.10">
    <property type="entry name" value="Nucleoside Triphosphate Pyrophosphohydrolase"/>
    <property type="match status" value="1"/>
</dbReference>
<evidence type="ECO:0000259" key="2">
    <source>
        <dbReference type="PROSITE" id="PS51462"/>
    </source>
</evidence>
<protein>
    <submittedName>
        <fullName evidence="4">Nudix hydrolase domain-containing protein</fullName>
    </submittedName>
</protein>
<evidence type="ECO:0000256" key="1">
    <source>
        <dbReference type="ARBA" id="ARBA00022801"/>
    </source>
</evidence>
<dbReference type="PANTHER" id="PTHR11839">
    <property type="entry name" value="UDP/ADP-SUGAR PYROPHOSPHATASE"/>
    <property type="match status" value="1"/>
</dbReference>
<reference evidence="4" key="1">
    <citation type="submission" date="2022-11" db="UniProtKB">
        <authorList>
            <consortium name="WormBaseParasite"/>
        </authorList>
    </citation>
    <scope>IDENTIFICATION</scope>
</reference>
<dbReference type="GO" id="GO:0005634">
    <property type="term" value="C:nucleus"/>
    <property type="evidence" value="ECO:0007669"/>
    <property type="project" value="TreeGrafter"/>
</dbReference>
<evidence type="ECO:0000313" key="3">
    <source>
        <dbReference type="Proteomes" id="UP000887540"/>
    </source>
</evidence>
<organism evidence="3 4">
    <name type="scientific">Acrobeloides nanus</name>
    <dbReference type="NCBI Taxonomy" id="290746"/>
    <lineage>
        <taxon>Eukaryota</taxon>
        <taxon>Metazoa</taxon>
        <taxon>Ecdysozoa</taxon>
        <taxon>Nematoda</taxon>
        <taxon>Chromadorea</taxon>
        <taxon>Rhabditida</taxon>
        <taxon>Tylenchina</taxon>
        <taxon>Cephalobomorpha</taxon>
        <taxon>Cephaloboidea</taxon>
        <taxon>Cephalobidae</taxon>
        <taxon>Acrobeloides</taxon>
    </lineage>
</organism>
<dbReference type="GO" id="GO:0019693">
    <property type="term" value="P:ribose phosphate metabolic process"/>
    <property type="evidence" value="ECO:0007669"/>
    <property type="project" value="TreeGrafter"/>
</dbReference>
<sequence>MDHDPAKNSTTKCPYDLWNEETVFAGRWMTAKRVQFKLKNKESGGVWESAHRSSNPSKDADGVDIIAILKKDGKKYFILIKQYRIPVRSWVVEFPAGLIDHVGDNAESTGIRELKEETGYTVTKILGCSTGKQFLDPGLGDDSIRFLFVEVDGDAEENLHPKQELVGDEHIQVILVECDKLLDFCDEVNKSEDTEVEAMVYTFAMGYCMQKKFGL</sequence>
<evidence type="ECO:0000313" key="4">
    <source>
        <dbReference type="WBParaSite" id="ACRNAN_scaffold1044.g8899.t1"/>
    </source>
</evidence>
<dbReference type="Proteomes" id="UP000887540">
    <property type="component" value="Unplaced"/>
</dbReference>
<dbReference type="Pfam" id="PF00293">
    <property type="entry name" value="NUDIX"/>
    <property type="match status" value="1"/>
</dbReference>
<dbReference type="WBParaSite" id="ACRNAN_scaffold1044.g8899.t1">
    <property type="protein sequence ID" value="ACRNAN_scaffold1044.g8899.t1"/>
    <property type="gene ID" value="ACRNAN_scaffold1044.g8899"/>
</dbReference>